<dbReference type="AlphaFoldDB" id="A0A6A2ZSH1"/>
<dbReference type="EMBL" id="VEPZ02001107">
    <property type="protein sequence ID" value="KAE8694693.1"/>
    <property type="molecule type" value="Genomic_DNA"/>
</dbReference>
<sequence length="987" mass="108051">MNKIRKDITKKFSHSLCLLVCTNNQNPKTNHPSPLRPVQFLSDFSRAAVFPLFLMACTSASSTPSSPQLRLALRYRECRESRAVLVGTRAGKLDGRRLRLLSVSRSRSKGLGQRRNVALRIVSDSTAGSDTFSGWSDSDSVEDSIGSGRDRWFGGIVGAGSAGLVLVAGLSFAAMSLSNRSASRPKQQLEPLTAQQEISIDTEGEKAEETGTETGIHKDLSAPSESNGNSASNTVPVPGDMQNGDSSLDGESVFPETEIVAGSFVASNLKESDSNLDIDSPEATSKTEDKLINARESIDTNLSDPINLDNDFDEGLLGSEGKDNFNISDFSSSSNSVTDPSVVSFSVSSESEPIVEHQIVPEDNMETIESSLTEENIESQKLSPLLVEIENSSLEVNKLNETESSETTPVSAPGNSITIEQGDIDYNERKDSIPVSESPTPRSSFSPAGIPAPSIVFSDLQGHPGKVLVPAVVDQVQGQALSALQVLKVIEADALPGDLCTRREYARWLVSASSALSRNVVSKVYPAMYIENVTELAFDDITTEDPDFSSIQGLAEAGLISSKLSNQDLFSNNLGPFYFSPESPLSRQDLICWKMALEKRQLPEADRKILYQLSGFIDIDKINPDAWPALTEDLSTGEQGIIALAFGCTRMFQPNKPVTKSQAAIAIATGEASDVVSEELARIEAESMAENAVSAHNALVAEVEKDINASFEKELLMEREKIDAVEKMAEEAKHELERLRAEREEENIALMKNRAAIDAEMEILSRLRCEVEQQLENMTSDKVEISYEKERISKLRKETEDETQEIVRLQHELEVERKALSMARAWAEDEAKRAKEQAKALEEARERWTRHGIKVVVDNDLREESVAGDTWVNVEKPVAVEGTIIRGEALLGKLRILASEVKGKSREFINKIVLRMQHLISVLQKWASEAGAKAEELKDGAVSKARGSVQEVQRSTAGFISAVKEGAKRVAEDCRVGVEKLSQRFRT</sequence>
<feature type="transmembrane region" description="Helical" evidence="3">
    <location>
        <begin position="152"/>
        <end position="177"/>
    </location>
</feature>
<proteinExistence type="predicted"/>
<evidence type="ECO:0000313" key="5">
    <source>
        <dbReference type="Proteomes" id="UP000436088"/>
    </source>
</evidence>
<gene>
    <name evidence="4" type="ORF">F3Y22_tig00110777pilonHSYRG00320</name>
</gene>
<protein>
    <recommendedName>
        <fullName evidence="6">SLH domain-containing protein</fullName>
    </recommendedName>
</protein>
<evidence type="ECO:0000256" key="1">
    <source>
        <dbReference type="SAM" id="Coils"/>
    </source>
</evidence>
<organism evidence="4 5">
    <name type="scientific">Hibiscus syriacus</name>
    <name type="common">Rose of Sharon</name>
    <dbReference type="NCBI Taxonomy" id="106335"/>
    <lineage>
        <taxon>Eukaryota</taxon>
        <taxon>Viridiplantae</taxon>
        <taxon>Streptophyta</taxon>
        <taxon>Embryophyta</taxon>
        <taxon>Tracheophyta</taxon>
        <taxon>Spermatophyta</taxon>
        <taxon>Magnoliopsida</taxon>
        <taxon>eudicotyledons</taxon>
        <taxon>Gunneridae</taxon>
        <taxon>Pentapetalae</taxon>
        <taxon>rosids</taxon>
        <taxon>malvids</taxon>
        <taxon>Malvales</taxon>
        <taxon>Malvaceae</taxon>
        <taxon>Malvoideae</taxon>
        <taxon>Hibiscus</taxon>
    </lineage>
</organism>
<feature type="coiled-coil region" evidence="1">
    <location>
        <begin position="792"/>
        <end position="851"/>
    </location>
</feature>
<feature type="region of interest" description="Disordered" evidence="2">
    <location>
        <begin position="399"/>
        <end position="447"/>
    </location>
</feature>
<feature type="coiled-coil region" evidence="1">
    <location>
        <begin position="715"/>
        <end position="756"/>
    </location>
</feature>
<keyword evidence="3" id="KW-0472">Membrane</keyword>
<feature type="compositionally biased region" description="Polar residues" evidence="2">
    <location>
        <begin position="223"/>
        <end position="235"/>
    </location>
</feature>
<dbReference type="PANTHER" id="PTHR33740">
    <property type="entry name" value="GPI-ANCHORED ADHESIN-LIKE PROTEIN"/>
    <property type="match status" value="1"/>
</dbReference>
<feature type="compositionally biased region" description="Basic and acidic residues" evidence="2">
    <location>
        <begin position="203"/>
        <end position="220"/>
    </location>
</feature>
<keyword evidence="3" id="KW-1133">Transmembrane helix</keyword>
<reference evidence="4" key="1">
    <citation type="submission" date="2019-09" db="EMBL/GenBank/DDBJ databases">
        <title>Draft genome information of white flower Hibiscus syriacus.</title>
        <authorList>
            <person name="Kim Y.-M."/>
        </authorList>
    </citation>
    <scope>NUCLEOTIDE SEQUENCE [LARGE SCALE GENOMIC DNA]</scope>
    <source>
        <strain evidence="4">YM2019G1</strain>
    </source>
</reference>
<name>A0A6A2ZSH1_HIBSY</name>
<dbReference type="PANTHER" id="PTHR33740:SF3">
    <property type="entry name" value="GPI-ANCHORED ADHESIN-LIKE PROTEIN"/>
    <property type="match status" value="1"/>
</dbReference>
<dbReference type="Proteomes" id="UP000436088">
    <property type="component" value="Unassembled WGS sequence"/>
</dbReference>
<evidence type="ECO:0000256" key="3">
    <source>
        <dbReference type="SAM" id="Phobius"/>
    </source>
</evidence>
<evidence type="ECO:0008006" key="6">
    <source>
        <dbReference type="Google" id="ProtNLM"/>
    </source>
</evidence>
<keyword evidence="5" id="KW-1185">Reference proteome</keyword>
<accession>A0A6A2ZSH1</accession>
<evidence type="ECO:0000313" key="4">
    <source>
        <dbReference type="EMBL" id="KAE8694693.1"/>
    </source>
</evidence>
<feature type="compositionally biased region" description="Polar residues" evidence="2">
    <location>
        <begin position="405"/>
        <end position="419"/>
    </location>
</feature>
<feature type="compositionally biased region" description="Polar residues" evidence="2">
    <location>
        <begin position="435"/>
        <end position="446"/>
    </location>
</feature>
<keyword evidence="3" id="KW-0812">Transmembrane</keyword>
<comment type="caution">
    <text evidence="4">The sequence shown here is derived from an EMBL/GenBank/DDBJ whole genome shotgun (WGS) entry which is preliminary data.</text>
</comment>
<evidence type="ECO:0000256" key="2">
    <source>
        <dbReference type="SAM" id="MobiDB-lite"/>
    </source>
</evidence>
<keyword evidence="1" id="KW-0175">Coiled coil</keyword>
<feature type="region of interest" description="Disordered" evidence="2">
    <location>
        <begin position="181"/>
        <end position="251"/>
    </location>
</feature>